<sequence>MGGETWLRTKRLLRHETFLLQFSLLLSQVVQVGPGFESNRGIRGRRVDVAGLAYSVLHRLSA</sequence>
<dbReference type="AlphaFoldDB" id="A0A8T0HTP0"/>
<name>A0A8T0HTP0_CERPU</name>
<keyword evidence="1" id="KW-0732">Signal</keyword>
<accession>A0A8T0HTP0</accession>
<keyword evidence="3" id="KW-1185">Reference proteome</keyword>
<gene>
    <name evidence="2" type="ORF">KC19_VG259400</name>
</gene>
<proteinExistence type="predicted"/>
<dbReference type="Proteomes" id="UP000822688">
    <property type="component" value="Chromosome V"/>
</dbReference>
<organism evidence="2 3">
    <name type="scientific">Ceratodon purpureus</name>
    <name type="common">Fire moss</name>
    <name type="synonym">Dicranum purpureum</name>
    <dbReference type="NCBI Taxonomy" id="3225"/>
    <lineage>
        <taxon>Eukaryota</taxon>
        <taxon>Viridiplantae</taxon>
        <taxon>Streptophyta</taxon>
        <taxon>Embryophyta</taxon>
        <taxon>Bryophyta</taxon>
        <taxon>Bryophytina</taxon>
        <taxon>Bryopsida</taxon>
        <taxon>Dicranidae</taxon>
        <taxon>Pseudoditrichales</taxon>
        <taxon>Ditrichaceae</taxon>
        <taxon>Ceratodon</taxon>
    </lineage>
</organism>
<evidence type="ECO:0000313" key="3">
    <source>
        <dbReference type="Proteomes" id="UP000822688"/>
    </source>
</evidence>
<dbReference type="EMBL" id="CM026426">
    <property type="protein sequence ID" value="KAG0574392.1"/>
    <property type="molecule type" value="Genomic_DNA"/>
</dbReference>
<protein>
    <submittedName>
        <fullName evidence="2">Uncharacterized protein</fullName>
    </submittedName>
</protein>
<comment type="caution">
    <text evidence="2">The sequence shown here is derived from an EMBL/GenBank/DDBJ whole genome shotgun (WGS) entry which is preliminary data.</text>
</comment>
<reference evidence="2" key="1">
    <citation type="submission" date="2020-06" db="EMBL/GenBank/DDBJ databases">
        <title>WGS assembly of Ceratodon purpureus strain R40.</title>
        <authorList>
            <person name="Carey S.B."/>
            <person name="Jenkins J."/>
            <person name="Shu S."/>
            <person name="Lovell J.T."/>
            <person name="Sreedasyam A."/>
            <person name="Maumus F."/>
            <person name="Tiley G.P."/>
            <person name="Fernandez-Pozo N."/>
            <person name="Barry K."/>
            <person name="Chen C."/>
            <person name="Wang M."/>
            <person name="Lipzen A."/>
            <person name="Daum C."/>
            <person name="Saski C.A."/>
            <person name="Payton A.C."/>
            <person name="Mcbreen J.C."/>
            <person name="Conrad R.E."/>
            <person name="Kollar L.M."/>
            <person name="Olsson S."/>
            <person name="Huttunen S."/>
            <person name="Landis J.B."/>
            <person name="Wickett N.J."/>
            <person name="Johnson M.G."/>
            <person name="Rensing S.A."/>
            <person name="Grimwood J."/>
            <person name="Schmutz J."/>
            <person name="Mcdaniel S.F."/>
        </authorList>
    </citation>
    <scope>NUCLEOTIDE SEQUENCE</scope>
    <source>
        <strain evidence="2">R40</strain>
    </source>
</reference>
<evidence type="ECO:0000313" key="2">
    <source>
        <dbReference type="EMBL" id="KAG0574392.1"/>
    </source>
</evidence>
<feature type="chain" id="PRO_5035780877" evidence="1">
    <location>
        <begin position="28"/>
        <end position="62"/>
    </location>
</feature>
<evidence type="ECO:0000256" key="1">
    <source>
        <dbReference type="SAM" id="SignalP"/>
    </source>
</evidence>
<feature type="signal peptide" evidence="1">
    <location>
        <begin position="1"/>
        <end position="27"/>
    </location>
</feature>